<keyword evidence="4 9" id="KW-0963">Cytoplasm</keyword>
<dbReference type="InterPro" id="IPR001238">
    <property type="entry name" value="DNA-binding_RecF"/>
</dbReference>
<evidence type="ECO:0000256" key="2">
    <source>
        <dbReference type="ARBA" id="ARBA00008016"/>
    </source>
</evidence>
<comment type="similarity">
    <text evidence="2 9 10">Belongs to the RecF family.</text>
</comment>
<dbReference type="SUPFAM" id="SSF52540">
    <property type="entry name" value="P-loop containing nucleoside triphosphate hydrolases"/>
    <property type="match status" value="1"/>
</dbReference>
<gene>
    <name evidence="9 12" type="primary">recF</name>
    <name evidence="12" type="ORF">NCTC11190_01049</name>
</gene>
<proteinExistence type="inferred from homology"/>
<protein>
    <recommendedName>
        <fullName evidence="3 9">DNA replication and repair protein RecF</fullName>
    </recommendedName>
</protein>
<dbReference type="STRING" id="880526.GCA_000427365_00398"/>
<dbReference type="Gene3D" id="1.20.1050.90">
    <property type="entry name" value="RecF/RecN/SMC, N-terminal domain"/>
    <property type="match status" value="1"/>
</dbReference>
<evidence type="ECO:0000256" key="3">
    <source>
        <dbReference type="ARBA" id="ARBA00020170"/>
    </source>
</evidence>
<keyword evidence="8 9" id="KW-0238">DNA-binding</keyword>
<keyword evidence="9 10" id="KW-0227">DNA damage</keyword>
<evidence type="ECO:0000256" key="8">
    <source>
        <dbReference type="ARBA" id="ARBA00023125"/>
    </source>
</evidence>
<dbReference type="InterPro" id="IPR042174">
    <property type="entry name" value="RecF_2"/>
</dbReference>
<evidence type="ECO:0000313" key="12">
    <source>
        <dbReference type="EMBL" id="SUE33837.1"/>
    </source>
</evidence>
<evidence type="ECO:0000256" key="9">
    <source>
        <dbReference type="HAMAP-Rule" id="MF_00365"/>
    </source>
</evidence>
<dbReference type="GO" id="GO:0006260">
    <property type="term" value="P:DNA replication"/>
    <property type="evidence" value="ECO:0007669"/>
    <property type="project" value="UniProtKB-UniRule"/>
</dbReference>
<evidence type="ECO:0000313" key="13">
    <source>
        <dbReference type="Proteomes" id="UP000255233"/>
    </source>
</evidence>
<keyword evidence="13" id="KW-1185">Reference proteome</keyword>
<organism evidence="12 13">
    <name type="scientific">Rikenella microfusus</name>
    <dbReference type="NCBI Taxonomy" id="28139"/>
    <lineage>
        <taxon>Bacteria</taxon>
        <taxon>Pseudomonadati</taxon>
        <taxon>Bacteroidota</taxon>
        <taxon>Bacteroidia</taxon>
        <taxon>Bacteroidales</taxon>
        <taxon>Rikenellaceae</taxon>
        <taxon>Rikenella</taxon>
    </lineage>
</organism>
<evidence type="ECO:0000256" key="4">
    <source>
        <dbReference type="ARBA" id="ARBA00022490"/>
    </source>
</evidence>
<dbReference type="PANTHER" id="PTHR32182:SF0">
    <property type="entry name" value="DNA REPLICATION AND REPAIR PROTEIN RECF"/>
    <property type="match status" value="1"/>
</dbReference>
<sequence>MFLERISILNFKNIPEAELEFSANVNCLVGDNGTGKTNLVDAVWYLSMSKSAVGLTDGQSIRHGEDFFMLDGRYSLGGGERREAVVCSFRRGGGKVIKRNGKEYDRVTEHIGLLPIVMVSPGDTALIHESGEERRRFLNSFLSQTDREYLTAMVKYNRLLQERNRLLKTGPLTGFDEILEVLDMQLEQTGTLVYRKRAEMVGRLAPKVAEYYAVLSSDREEVEVSYRSELAEAPFGELLAASRERDRICGFTNCGVHRDDMKLEIMGFPIRKYGSQGQQKSMLLALKLAQFDIIRELRGVKPILLLDDVFDKLDMARVEQLIGMVSSDRFGQIFITDSNKVRLEGILAKMTENYKLFGVGGGTFTEL</sequence>
<dbReference type="GO" id="GO:0006302">
    <property type="term" value="P:double-strand break repair"/>
    <property type="evidence" value="ECO:0007669"/>
    <property type="project" value="TreeGrafter"/>
</dbReference>
<dbReference type="RefSeq" id="WP_037291349.1">
    <property type="nucleotide sequence ID" value="NZ_UGVL01000001.1"/>
</dbReference>
<dbReference type="Pfam" id="PF02463">
    <property type="entry name" value="SMC_N"/>
    <property type="match status" value="1"/>
</dbReference>
<dbReference type="NCBIfam" id="TIGR00611">
    <property type="entry name" value="recf"/>
    <property type="match status" value="1"/>
</dbReference>
<dbReference type="PROSITE" id="PS00618">
    <property type="entry name" value="RECF_2"/>
    <property type="match status" value="1"/>
</dbReference>
<evidence type="ECO:0000259" key="11">
    <source>
        <dbReference type="Pfam" id="PF02463"/>
    </source>
</evidence>
<evidence type="ECO:0000256" key="5">
    <source>
        <dbReference type="ARBA" id="ARBA00022705"/>
    </source>
</evidence>
<dbReference type="PANTHER" id="PTHR32182">
    <property type="entry name" value="DNA REPLICATION AND REPAIR PROTEIN RECF"/>
    <property type="match status" value="1"/>
</dbReference>
<dbReference type="GO" id="GO:0000731">
    <property type="term" value="P:DNA synthesis involved in DNA repair"/>
    <property type="evidence" value="ECO:0007669"/>
    <property type="project" value="TreeGrafter"/>
</dbReference>
<dbReference type="AlphaFoldDB" id="A0A379MSL3"/>
<dbReference type="Gene3D" id="3.40.50.300">
    <property type="entry name" value="P-loop containing nucleotide triphosphate hydrolases"/>
    <property type="match status" value="1"/>
</dbReference>
<dbReference type="InterPro" id="IPR018078">
    <property type="entry name" value="DNA-binding_RecF_CS"/>
</dbReference>
<comment type="subcellular location">
    <subcellularLocation>
        <location evidence="1 9 10">Cytoplasm</location>
    </subcellularLocation>
</comment>
<keyword evidence="6 9" id="KW-0547">Nucleotide-binding</keyword>
<dbReference type="OrthoDB" id="9803889at2"/>
<keyword evidence="9 10" id="KW-0234">DNA repair</keyword>
<keyword evidence="7 9" id="KW-0067">ATP-binding</keyword>
<evidence type="ECO:0000256" key="6">
    <source>
        <dbReference type="ARBA" id="ARBA00022741"/>
    </source>
</evidence>
<name>A0A379MSL3_9BACT</name>
<comment type="function">
    <text evidence="9 10">The RecF protein is involved in DNA metabolism; it is required for DNA replication and normal SOS inducibility. RecF binds preferentially to single-stranded, linear DNA. It also seems to bind ATP.</text>
</comment>
<dbReference type="GO" id="GO:0005737">
    <property type="term" value="C:cytoplasm"/>
    <property type="evidence" value="ECO:0007669"/>
    <property type="project" value="UniProtKB-SubCell"/>
</dbReference>
<dbReference type="PROSITE" id="PS00617">
    <property type="entry name" value="RECF_1"/>
    <property type="match status" value="1"/>
</dbReference>
<keyword evidence="9 10" id="KW-0742">SOS response</keyword>
<feature type="binding site" evidence="9">
    <location>
        <begin position="30"/>
        <end position="37"/>
    </location>
    <ligand>
        <name>ATP</name>
        <dbReference type="ChEBI" id="CHEBI:30616"/>
    </ligand>
</feature>
<evidence type="ECO:0000256" key="1">
    <source>
        <dbReference type="ARBA" id="ARBA00004496"/>
    </source>
</evidence>
<dbReference type="HAMAP" id="MF_00365">
    <property type="entry name" value="RecF"/>
    <property type="match status" value="1"/>
</dbReference>
<keyword evidence="5 9" id="KW-0235">DNA replication</keyword>
<dbReference type="InterPro" id="IPR003395">
    <property type="entry name" value="RecF/RecN/SMC_N"/>
</dbReference>
<dbReference type="EMBL" id="UGVL01000001">
    <property type="protein sequence ID" value="SUE33837.1"/>
    <property type="molecule type" value="Genomic_DNA"/>
</dbReference>
<dbReference type="GO" id="GO:0003697">
    <property type="term" value="F:single-stranded DNA binding"/>
    <property type="evidence" value="ECO:0007669"/>
    <property type="project" value="UniProtKB-UniRule"/>
</dbReference>
<evidence type="ECO:0000256" key="7">
    <source>
        <dbReference type="ARBA" id="ARBA00022840"/>
    </source>
</evidence>
<dbReference type="GO" id="GO:0009432">
    <property type="term" value="P:SOS response"/>
    <property type="evidence" value="ECO:0007669"/>
    <property type="project" value="UniProtKB-UniRule"/>
</dbReference>
<dbReference type="InterPro" id="IPR027417">
    <property type="entry name" value="P-loop_NTPase"/>
</dbReference>
<accession>A0A379MSL3</accession>
<evidence type="ECO:0000256" key="10">
    <source>
        <dbReference type="RuleBase" id="RU000578"/>
    </source>
</evidence>
<feature type="domain" description="RecF/RecN/SMC N-terminal" evidence="11">
    <location>
        <begin position="2"/>
        <end position="51"/>
    </location>
</feature>
<reference evidence="12 13" key="1">
    <citation type="submission" date="2018-06" db="EMBL/GenBank/DDBJ databases">
        <authorList>
            <consortium name="Pathogen Informatics"/>
            <person name="Doyle S."/>
        </authorList>
    </citation>
    <scope>NUCLEOTIDE SEQUENCE [LARGE SCALE GENOMIC DNA]</scope>
    <source>
        <strain evidence="12 13">NCTC11190</strain>
    </source>
</reference>
<dbReference type="GO" id="GO:0005524">
    <property type="term" value="F:ATP binding"/>
    <property type="evidence" value="ECO:0007669"/>
    <property type="project" value="UniProtKB-UniRule"/>
</dbReference>
<dbReference type="Proteomes" id="UP000255233">
    <property type="component" value="Unassembled WGS sequence"/>
</dbReference>